<dbReference type="FunFam" id="3.40.50.880:FF:000003">
    <property type="entry name" value="Anthranilate synthase component II"/>
    <property type="match status" value="1"/>
</dbReference>
<dbReference type="Pfam" id="PF00117">
    <property type="entry name" value="GATase"/>
    <property type="match status" value="1"/>
</dbReference>
<evidence type="ECO:0000256" key="7">
    <source>
        <dbReference type="ARBA" id="ARBA00023141"/>
    </source>
</evidence>
<evidence type="ECO:0000256" key="9">
    <source>
        <dbReference type="ARBA" id="ARBA00025634"/>
    </source>
</evidence>
<evidence type="ECO:0000313" key="14">
    <source>
        <dbReference type="EMBL" id="AUB61238.1"/>
    </source>
</evidence>
<dbReference type="KEGG" id="msub:BK009_11495"/>
<accession>A0A2H4VA30</accession>
<evidence type="ECO:0000313" key="13">
    <source>
        <dbReference type="EMBL" id="AUB54942.1"/>
    </source>
</evidence>
<proteinExistence type="predicted"/>
<evidence type="ECO:0000259" key="12">
    <source>
        <dbReference type="Pfam" id="PF00117"/>
    </source>
</evidence>
<dbReference type="PANTHER" id="PTHR43418:SF4">
    <property type="entry name" value="MULTIFUNCTIONAL TRYPTOPHAN BIOSYNTHESIS PROTEIN"/>
    <property type="match status" value="1"/>
</dbReference>
<dbReference type="CDD" id="cd01743">
    <property type="entry name" value="GATase1_Anthranilate_Synthase"/>
    <property type="match status" value="1"/>
</dbReference>
<dbReference type="InterPro" id="IPR029062">
    <property type="entry name" value="Class_I_gatase-like"/>
</dbReference>
<dbReference type="AlphaFoldDB" id="A0A2H4VA30"/>
<dbReference type="Proteomes" id="UP000591058">
    <property type="component" value="Unassembled WGS sequence"/>
</dbReference>
<organism evidence="13 17">
    <name type="scientific">Methanobacterium subterraneum</name>
    <dbReference type="NCBI Taxonomy" id="59277"/>
    <lineage>
        <taxon>Archaea</taxon>
        <taxon>Methanobacteriati</taxon>
        <taxon>Methanobacteriota</taxon>
        <taxon>Methanomada group</taxon>
        <taxon>Methanobacteria</taxon>
        <taxon>Methanobacteriales</taxon>
        <taxon>Methanobacteriaceae</taxon>
        <taxon>Methanobacterium</taxon>
    </lineage>
</organism>
<reference evidence="15 18" key="2">
    <citation type="submission" date="2020-04" db="EMBL/GenBank/DDBJ databases">
        <title>Draft genome of Methanobacterium subterraneum isolated from animal feces.</title>
        <authorList>
            <person name="Ouboter H.T."/>
            <person name="Berger S."/>
            <person name="Gungor E."/>
            <person name="Jetten M.S.M."/>
            <person name="Welte C.U."/>
        </authorList>
    </citation>
    <scope>NUCLEOTIDE SEQUENCE [LARGE SCALE GENOMIC DNA]</scope>
    <source>
        <strain evidence="15">HO_2020</strain>
    </source>
</reference>
<evidence type="ECO:0000313" key="15">
    <source>
        <dbReference type="EMBL" id="NMO10120.1"/>
    </source>
</evidence>
<dbReference type="PRINTS" id="PR00099">
    <property type="entry name" value="CPSGATASE"/>
</dbReference>
<evidence type="ECO:0000256" key="10">
    <source>
        <dbReference type="ARBA" id="ARBA00047683"/>
    </source>
</evidence>
<dbReference type="GO" id="GO:0000162">
    <property type="term" value="P:L-tryptophan biosynthetic process"/>
    <property type="evidence" value="ECO:0007669"/>
    <property type="project" value="UniProtKB-KW"/>
</dbReference>
<reference evidence="16 17" key="1">
    <citation type="submission" date="2016-10" db="EMBL/GenBank/DDBJ databases">
        <title>Comparative genomics between deep and shallow subseafloor isolates.</title>
        <authorList>
            <person name="Ishii S."/>
            <person name="Miller J.R."/>
            <person name="Sutton G."/>
            <person name="Suzuki S."/>
            <person name="Methe B."/>
            <person name="Inagaki F."/>
            <person name="Imachi H."/>
        </authorList>
    </citation>
    <scope>NUCLEOTIDE SEQUENCE [LARGE SCALE GENOMIC DNA]</scope>
    <source>
        <strain evidence="14 16">A8p</strain>
        <strain evidence="13 17">MO-MB1</strain>
    </source>
</reference>
<keyword evidence="5" id="KW-0822">Tryptophan biosynthesis</keyword>
<comment type="pathway">
    <text evidence="1">Amino-acid biosynthesis; L-tryptophan biosynthesis; L-tryptophan from chorismate: step 1/5.</text>
</comment>
<accession>A0A2H4VT25</accession>
<evidence type="ECO:0000313" key="17">
    <source>
        <dbReference type="Proteomes" id="UP000232806"/>
    </source>
</evidence>
<dbReference type="PANTHER" id="PTHR43418">
    <property type="entry name" value="MULTIFUNCTIONAL TRYPTOPHAN BIOSYNTHESIS PROTEIN-RELATED"/>
    <property type="match status" value="1"/>
</dbReference>
<comment type="function">
    <text evidence="9">Part of a heterotetrameric complex that catalyzes the two-step biosynthesis of anthranilate, an intermediate in the biosynthesis of L-tryptophan. In the first step, the glutamine-binding beta subunit (TrpG) of anthranilate synthase (AS) provides the glutamine amidotransferase activity which generates ammonia as a substrate that, along with chorismate, is used in the second step, catalyzed by the large alpha subunit of AS (TrpE) to produce anthranilate. In the absence of TrpG, TrpE can synthesize anthranilate directly from chorismate and high concentrations of ammonia.</text>
</comment>
<dbReference type="PRINTS" id="PR00096">
    <property type="entry name" value="GATASE"/>
</dbReference>
<evidence type="ECO:0000256" key="3">
    <source>
        <dbReference type="ARBA" id="ARBA00012266"/>
    </source>
</evidence>
<feature type="domain" description="Glutamine amidotransferase" evidence="12">
    <location>
        <begin position="3"/>
        <end position="187"/>
    </location>
</feature>
<evidence type="ECO:0000256" key="8">
    <source>
        <dbReference type="ARBA" id="ARBA00023239"/>
    </source>
</evidence>
<evidence type="ECO:0000256" key="11">
    <source>
        <dbReference type="ARBA" id="ARBA00079115"/>
    </source>
</evidence>
<dbReference type="GO" id="GO:0005829">
    <property type="term" value="C:cytosol"/>
    <property type="evidence" value="ECO:0007669"/>
    <property type="project" value="TreeGrafter"/>
</dbReference>
<dbReference type="SUPFAM" id="SSF52317">
    <property type="entry name" value="Class I glutamine amidotransferase-like"/>
    <property type="match status" value="1"/>
</dbReference>
<name>A0A2H4VA30_9EURY</name>
<dbReference type="Proteomes" id="UP000232631">
    <property type="component" value="Chromosome"/>
</dbReference>
<dbReference type="PROSITE" id="PS51273">
    <property type="entry name" value="GATASE_TYPE_1"/>
    <property type="match status" value="1"/>
</dbReference>
<dbReference type="Gene3D" id="3.40.50.880">
    <property type="match status" value="1"/>
</dbReference>
<keyword evidence="8" id="KW-0456">Lyase</keyword>
<dbReference type="InterPro" id="IPR006221">
    <property type="entry name" value="TrpG/PapA_dom"/>
</dbReference>
<evidence type="ECO:0000313" key="16">
    <source>
        <dbReference type="Proteomes" id="UP000232631"/>
    </source>
</evidence>
<sequence length="192" mass="21581">MILIIDNYDSFTYNLYQLVGEFEKDIRVFRNDEITVEEIRELEPSQIIISPGPGNPENQRDFGVSRATILEIGQDIPVLGVCLGHQGIFTAFGGEITYIEPVHGKKTLIHHQNSGMFQGVKSPLQAARYHSLVCKRDSTPASMDILAETDDGMIMAIKHHDYPIFGLQFHPESIGTSDGRKIMKNFLEMEVS</sequence>
<dbReference type="InterPro" id="IPR017926">
    <property type="entry name" value="GATASE"/>
</dbReference>
<dbReference type="OrthoDB" id="3321at2157"/>
<evidence type="ECO:0000313" key="18">
    <source>
        <dbReference type="Proteomes" id="UP000591058"/>
    </source>
</evidence>
<evidence type="ECO:0000256" key="5">
    <source>
        <dbReference type="ARBA" id="ARBA00022822"/>
    </source>
</evidence>
<dbReference type="EMBL" id="CP017766">
    <property type="protein sequence ID" value="AUB54942.1"/>
    <property type="molecule type" value="Genomic_DNA"/>
</dbReference>
<gene>
    <name evidence="13" type="ORF">BK007_02160</name>
    <name evidence="14" type="ORF">BK009_11495</name>
    <name evidence="15" type="ORF">HG719_09860</name>
</gene>
<dbReference type="InterPro" id="IPR050472">
    <property type="entry name" value="Anth_synth/Amidotransfase"/>
</dbReference>
<comment type="subunit">
    <text evidence="2">Heterotetramer consisting of two non-identical subunits: a beta subunit (TrpG) and a large alpha subunit (TrpE).</text>
</comment>
<dbReference type="RefSeq" id="WP_100904920.1">
    <property type="nucleotide sequence ID" value="NZ_CP017766.1"/>
</dbReference>
<dbReference type="NCBIfam" id="TIGR00566">
    <property type="entry name" value="trpG_papA"/>
    <property type="match status" value="1"/>
</dbReference>
<keyword evidence="6" id="KW-0315">Glutamine amidotransferase</keyword>
<keyword evidence="4" id="KW-0028">Amino-acid biosynthesis</keyword>
<dbReference type="PRINTS" id="PR00097">
    <property type="entry name" value="ANTSNTHASEII"/>
</dbReference>
<dbReference type="EMBL" id="CP017768">
    <property type="protein sequence ID" value="AUB61238.1"/>
    <property type="molecule type" value="Genomic_DNA"/>
</dbReference>
<dbReference type="EMBL" id="JABBYL010000033">
    <property type="protein sequence ID" value="NMO10120.1"/>
    <property type="molecule type" value="Genomic_DNA"/>
</dbReference>
<keyword evidence="7" id="KW-0057">Aromatic amino acid biosynthesis</keyword>
<evidence type="ECO:0000256" key="2">
    <source>
        <dbReference type="ARBA" id="ARBA00011575"/>
    </source>
</evidence>
<protein>
    <recommendedName>
        <fullName evidence="3">anthranilate synthase</fullName>
        <ecNumber evidence="3">4.1.3.27</ecNumber>
    </recommendedName>
    <alternativeName>
        <fullName evidence="11">Anthranilate synthase, GATase component</fullName>
    </alternativeName>
</protein>
<evidence type="ECO:0000256" key="6">
    <source>
        <dbReference type="ARBA" id="ARBA00022962"/>
    </source>
</evidence>
<dbReference type="GO" id="GO:0004049">
    <property type="term" value="F:anthranilate synthase activity"/>
    <property type="evidence" value="ECO:0007669"/>
    <property type="project" value="UniProtKB-EC"/>
</dbReference>
<evidence type="ECO:0000256" key="1">
    <source>
        <dbReference type="ARBA" id="ARBA00004873"/>
    </source>
</evidence>
<keyword evidence="16" id="KW-1185">Reference proteome</keyword>
<comment type="catalytic activity">
    <reaction evidence="10">
        <text>chorismate + L-glutamine = anthranilate + pyruvate + L-glutamate + H(+)</text>
        <dbReference type="Rhea" id="RHEA:21732"/>
        <dbReference type="ChEBI" id="CHEBI:15361"/>
        <dbReference type="ChEBI" id="CHEBI:15378"/>
        <dbReference type="ChEBI" id="CHEBI:16567"/>
        <dbReference type="ChEBI" id="CHEBI:29748"/>
        <dbReference type="ChEBI" id="CHEBI:29985"/>
        <dbReference type="ChEBI" id="CHEBI:58359"/>
        <dbReference type="EC" id="4.1.3.27"/>
    </reaction>
</comment>
<dbReference type="GeneID" id="35123778"/>
<dbReference type="Proteomes" id="UP000232806">
    <property type="component" value="Chromosome"/>
</dbReference>
<evidence type="ECO:0000256" key="4">
    <source>
        <dbReference type="ARBA" id="ARBA00022605"/>
    </source>
</evidence>
<dbReference type="EC" id="4.1.3.27" evidence="3"/>